<dbReference type="Gene3D" id="3.90.180.10">
    <property type="entry name" value="Medium-chain alcohol dehydrogenases, catalytic domain"/>
    <property type="match status" value="1"/>
</dbReference>
<dbReference type="CDD" id="cd05289">
    <property type="entry name" value="MDR_like_2"/>
    <property type="match status" value="1"/>
</dbReference>
<evidence type="ECO:0000313" key="2">
    <source>
        <dbReference type="EMBL" id="KRN82381.1"/>
    </source>
</evidence>
<keyword evidence="5" id="KW-1185">Reference proteome</keyword>
<dbReference type="PATRIC" id="fig|319653.3.peg.322"/>
<feature type="domain" description="Enoyl reductase (ER)" evidence="1">
    <location>
        <begin position="10"/>
        <end position="311"/>
    </location>
</feature>
<comment type="caution">
    <text evidence="2">The sequence shown here is derived from an EMBL/GenBank/DDBJ whole genome shotgun (WGS) entry which is preliminary data.</text>
</comment>
<dbReference type="InterPro" id="IPR011032">
    <property type="entry name" value="GroES-like_sf"/>
</dbReference>
<dbReference type="Gene3D" id="3.40.50.720">
    <property type="entry name" value="NAD(P)-binding Rossmann-like Domain"/>
    <property type="match status" value="1"/>
</dbReference>
<gene>
    <name evidence="2" type="ORF">IV87_GL000315</name>
    <name evidence="3" type="ORF">SAMN04487973_11016</name>
</gene>
<protein>
    <submittedName>
        <fullName evidence="2">NADPH quinone reductase-like Zn-dependent oxidoreductase</fullName>
    </submittedName>
</protein>
<proteinExistence type="predicted"/>
<dbReference type="RefSeq" id="WP_057806434.1">
    <property type="nucleotide sequence ID" value="NZ_BJYP01000006.1"/>
</dbReference>
<evidence type="ECO:0000313" key="5">
    <source>
        <dbReference type="Proteomes" id="UP000182818"/>
    </source>
</evidence>
<dbReference type="AlphaFoldDB" id="A0A0R2K821"/>
<evidence type="ECO:0000313" key="3">
    <source>
        <dbReference type="EMBL" id="SER57980.1"/>
    </source>
</evidence>
<evidence type="ECO:0000313" key="4">
    <source>
        <dbReference type="Proteomes" id="UP000051749"/>
    </source>
</evidence>
<dbReference type="EMBL" id="JQBY01000011">
    <property type="protein sequence ID" value="KRN82381.1"/>
    <property type="molecule type" value="Genomic_DNA"/>
</dbReference>
<dbReference type="PANTHER" id="PTHR44013:SF1">
    <property type="entry name" value="ZINC-TYPE ALCOHOL DEHYDROGENASE-LIKE PROTEIN C16A3.02C"/>
    <property type="match status" value="1"/>
</dbReference>
<dbReference type="InterPro" id="IPR036291">
    <property type="entry name" value="NAD(P)-bd_dom_sf"/>
</dbReference>
<reference evidence="3 5" key="2">
    <citation type="submission" date="2016-10" db="EMBL/GenBank/DDBJ databases">
        <authorList>
            <person name="Varghese N."/>
            <person name="Submissions S."/>
        </authorList>
    </citation>
    <scope>NUCLEOTIDE SEQUENCE [LARGE SCALE GENOMIC DNA]</scope>
    <source>
        <strain evidence="3 5">CGMCC 1.3889</strain>
    </source>
</reference>
<organism evidence="2 4">
    <name type="scientific">Pediococcus ethanolidurans</name>
    <dbReference type="NCBI Taxonomy" id="319653"/>
    <lineage>
        <taxon>Bacteria</taxon>
        <taxon>Bacillati</taxon>
        <taxon>Bacillota</taxon>
        <taxon>Bacilli</taxon>
        <taxon>Lactobacillales</taxon>
        <taxon>Lactobacillaceae</taxon>
        <taxon>Pediococcus</taxon>
    </lineage>
</organism>
<evidence type="ECO:0000259" key="1">
    <source>
        <dbReference type="SMART" id="SM00829"/>
    </source>
</evidence>
<dbReference type="Proteomes" id="UP000051749">
    <property type="component" value="Unassembled WGS sequence"/>
</dbReference>
<dbReference type="PANTHER" id="PTHR44013">
    <property type="entry name" value="ZINC-TYPE ALCOHOL DEHYDROGENASE-LIKE PROTEIN C16A3.02C"/>
    <property type="match status" value="1"/>
</dbReference>
<dbReference type="InterPro" id="IPR020843">
    <property type="entry name" value="ER"/>
</dbReference>
<dbReference type="InterPro" id="IPR013154">
    <property type="entry name" value="ADH-like_N"/>
</dbReference>
<dbReference type="SUPFAM" id="SSF51735">
    <property type="entry name" value="NAD(P)-binding Rossmann-fold domains"/>
    <property type="match status" value="1"/>
</dbReference>
<name>A0A0R2K821_9LACO</name>
<accession>A0A0R2K821</accession>
<reference evidence="2 4" key="1">
    <citation type="journal article" date="2015" name="Genome Announc.">
        <title>Expanding the biotechnology potential of lactobacilli through comparative genomics of 213 strains and associated genera.</title>
        <authorList>
            <person name="Sun Z."/>
            <person name="Harris H.M."/>
            <person name="McCann A."/>
            <person name="Guo C."/>
            <person name="Argimon S."/>
            <person name="Zhang W."/>
            <person name="Yang X."/>
            <person name="Jeffery I.B."/>
            <person name="Cooney J.C."/>
            <person name="Kagawa T.F."/>
            <person name="Liu W."/>
            <person name="Song Y."/>
            <person name="Salvetti E."/>
            <person name="Wrobel A."/>
            <person name="Rasinkangas P."/>
            <person name="Parkhill J."/>
            <person name="Rea M.C."/>
            <person name="O'Sullivan O."/>
            <person name="Ritari J."/>
            <person name="Douillard F.P."/>
            <person name="Paul Ross R."/>
            <person name="Yang R."/>
            <person name="Briner A.E."/>
            <person name="Felis G.E."/>
            <person name="de Vos W.M."/>
            <person name="Barrangou R."/>
            <person name="Klaenhammer T.R."/>
            <person name="Caufield P.W."/>
            <person name="Cui Y."/>
            <person name="Zhang H."/>
            <person name="O'Toole P.W."/>
        </authorList>
    </citation>
    <scope>NUCLEOTIDE SEQUENCE [LARGE SCALE GENOMIC DNA]</scope>
    <source>
        <strain evidence="2 4">DSM 22301</strain>
    </source>
</reference>
<dbReference type="OrthoDB" id="9792162at2"/>
<dbReference type="GeneID" id="76043695"/>
<dbReference type="InterPro" id="IPR013149">
    <property type="entry name" value="ADH-like_C"/>
</dbReference>
<dbReference type="InterPro" id="IPR052733">
    <property type="entry name" value="Chloroplast_QOR"/>
</dbReference>
<dbReference type="STRING" id="319653.SAMN04487973_11016"/>
<dbReference type="SMART" id="SM00829">
    <property type="entry name" value="PKS_ER"/>
    <property type="match status" value="1"/>
</dbReference>
<dbReference type="EMBL" id="FOGK01000010">
    <property type="protein sequence ID" value="SER57980.1"/>
    <property type="molecule type" value="Genomic_DNA"/>
</dbReference>
<dbReference type="Pfam" id="PF08240">
    <property type="entry name" value="ADH_N"/>
    <property type="match status" value="1"/>
</dbReference>
<dbReference type="Proteomes" id="UP000182818">
    <property type="component" value="Unassembled WGS sequence"/>
</dbReference>
<dbReference type="SUPFAM" id="SSF50129">
    <property type="entry name" value="GroES-like"/>
    <property type="match status" value="1"/>
</dbReference>
<dbReference type="Pfam" id="PF00107">
    <property type="entry name" value="ADH_zinc_N"/>
    <property type="match status" value="1"/>
</dbReference>
<sequence>MKSFGFNKYGGPNVFEEVTLPQPTPTKGRVIVKTQAFAMNPYDSKLRQGTITFKTTPQFPQIPGSDVAGTVVAIAPDVTEFKIGDSVMGRVVHGAYSEFVSVPHLKLIPKPKQISFTEAAGVPSAGVTAYDVLKGAVQLENVTSILVLGASGAVGSIVVQIAKAMGLFVAATASERNIDFVTQLGTDLVISSDQLSKRNFLDHAPVDVLINATPTKFTPSNGYRLLKSDGQLVSLNGFSTSFKVQRETQTVTDFNDASYHQNKKALVYLAELLTHNQLHIPVAKVLPFSLAGVVQGQALLDSHHKPGKIVISKDFKKTN</sequence>
<dbReference type="GO" id="GO:0016491">
    <property type="term" value="F:oxidoreductase activity"/>
    <property type="evidence" value="ECO:0007669"/>
    <property type="project" value="InterPro"/>
</dbReference>